<dbReference type="InterPro" id="IPR000504">
    <property type="entry name" value="RRM_dom"/>
</dbReference>
<reference evidence="6 7" key="1">
    <citation type="submission" date="2020-01" db="EMBL/GenBank/DDBJ databases">
        <authorList>
            <person name="Gupta K D."/>
        </authorList>
    </citation>
    <scope>NUCLEOTIDE SEQUENCE [LARGE SCALE GENOMIC DNA]</scope>
</reference>
<dbReference type="SMART" id="SM00582">
    <property type="entry name" value="RPR"/>
    <property type="match status" value="1"/>
</dbReference>
<dbReference type="InterPro" id="IPR035967">
    <property type="entry name" value="SWAP/Surp_sf"/>
</dbReference>
<gene>
    <name evidence="6" type="ORF">AAE3_LOCUS3955</name>
</gene>
<sequence>MDKTKSKLAAFFDNDDEETSFLQKPVDDAKLSQYTSGKVRKSRREKEQEAADAKRREEEAEAAQAYADFLDAFEGEDVSKRKTGSGFVRADTKMSYAPSMPAADRRAAPRSLSPASTEQAEREVKYARHGHGHGRSVTAMAAYDGQSGSKDRGDPQVSYSSYVIWASVANCRVFPKTTNLFVANLPQHVTEPILGKFFAKIGPVGSVKIMWPRSDATVGPGADMTASRRAKNSGLNGFVSFMTRRDAEDALREYDGYDWGGSILRVGWSKAVPIAAKALYVSTTTKAAKSHMAAEVKGHDMKYEETLKDLEKNNPKYNFLLRRNHRRHAYYRGLVESEEPFKPAFDDEGYNSVYSTESEEESEKEQTRKTALGVLARRRFEAMLRALTGKRGEIARCMTFSLEHAEAAHEVADIIVSSLLVDGTAVPRKVARLHLICDILNNSAAPVPSAWKYRQEFQARLGIVFDHLANIYHSFPGRITADVFKKQITTVVDVWEDWIVFPPDFTSELRTRLEGAQVPSQVESQAEVVAAPAATNTFASKFKTSTFQLAKDATVSQSVASTPGNASDGEPMEVSSDEGEDDNDNVDGEPVEDVLDGEPIDVDGEPVDDSAGAAVGDDLDGEPIVDDVDGIPMDDDVDGEPIDVPT</sequence>
<dbReference type="PANTHER" id="PTHR23140:SF0">
    <property type="entry name" value="U2 SNRNP-ASSOCIATED SURP MOTIF-CONTAINING PROTEIN"/>
    <property type="match status" value="1"/>
</dbReference>
<name>A0A8S0VXZ9_CYCAE</name>
<evidence type="ECO:0008006" key="8">
    <source>
        <dbReference type="Google" id="ProtNLM"/>
    </source>
</evidence>
<dbReference type="EMBL" id="CACVBS010000034">
    <property type="protein sequence ID" value="CAA7261671.1"/>
    <property type="molecule type" value="Genomic_DNA"/>
</dbReference>
<evidence type="ECO:0000256" key="1">
    <source>
        <dbReference type="ARBA" id="ARBA00022884"/>
    </source>
</evidence>
<keyword evidence="1 2" id="KW-0694">RNA-binding</keyword>
<evidence type="ECO:0000256" key="3">
    <source>
        <dbReference type="SAM" id="MobiDB-lite"/>
    </source>
</evidence>
<dbReference type="PROSITE" id="PS51391">
    <property type="entry name" value="CID"/>
    <property type="match status" value="1"/>
</dbReference>
<dbReference type="PANTHER" id="PTHR23140">
    <property type="entry name" value="RNA PROCESSING PROTEIN LD23810P"/>
    <property type="match status" value="1"/>
</dbReference>
<dbReference type="SUPFAM" id="SSF54928">
    <property type="entry name" value="RNA-binding domain, RBD"/>
    <property type="match status" value="1"/>
</dbReference>
<dbReference type="Proteomes" id="UP000467700">
    <property type="component" value="Unassembled WGS sequence"/>
</dbReference>
<evidence type="ECO:0000256" key="2">
    <source>
        <dbReference type="PROSITE-ProRule" id="PRU00176"/>
    </source>
</evidence>
<feature type="compositionally biased region" description="Basic and acidic residues" evidence="3">
    <location>
        <begin position="44"/>
        <end position="58"/>
    </location>
</feature>
<feature type="region of interest" description="Disordered" evidence="3">
    <location>
        <begin position="98"/>
        <end position="119"/>
    </location>
</feature>
<dbReference type="InterPro" id="IPR012677">
    <property type="entry name" value="Nucleotide-bd_a/b_plait_sf"/>
</dbReference>
<evidence type="ECO:0000259" key="5">
    <source>
        <dbReference type="PROSITE" id="PS51391"/>
    </source>
</evidence>
<dbReference type="Gene3D" id="3.30.70.330">
    <property type="match status" value="1"/>
</dbReference>
<accession>A0A8S0VXZ9</accession>
<evidence type="ECO:0000313" key="6">
    <source>
        <dbReference type="EMBL" id="CAA7261671.1"/>
    </source>
</evidence>
<feature type="compositionally biased region" description="Acidic residues" evidence="3">
    <location>
        <begin position="617"/>
        <end position="646"/>
    </location>
</feature>
<feature type="region of interest" description="Disordered" evidence="3">
    <location>
        <begin position="553"/>
        <end position="646"/>
    </location>
</feature>
<dbReference type="InterPro" id="IPR035979">
    <property type="entry name" value="RBD_domain_sf"/>
</dbReference>
<proteinExistence type="predicted"/>
<dbReference type="OrthoDB" id="377209at2759"/>
<keyword evidence="7" id="KW-1185">Reference proteome</keyword>
<dbReference type="SMART" id="SM00360">
    <property type="entry name" value="RRM"/>
    <property type="match status" value="1"/>
</dbReference>
<comment type="caution">
    <text evidence="6">The sequence shown here is derived from an EMBL/GenBank/DDBJ whole genome shotgun (WGS) entry which is preliminary data.</text>
</comment>
<dbReference type="InterPro" id="IPR051485">
    <property type="entry name" value="SR-CTD_assoc_factor"/>
</dbReference>
<organism evidence="6 7">
    <name type="scientific">Cyclocybe aegerita</name>
    <name type="common">Black poplar mushroom</name>
    <name type="synonym">Agrocybe aegerita</name>
    <dbReference type="NCBI Taxonomy" id="1973307"/>
    <lineage>
        <taxon>Eukaryota</taxon>
        <taxon>Fungi</taxon>
        <taxon>Dikarya</taxon>
        <taxon>Basidiomycota</taxon>
        <taxon>Agaricomycotina</taxon>
        <taxon>Agaricomycetes</taxon>
        <taxon>Agaricomycetidae</taxon>
        <taxon>Agaricales</taxon>
        <taxon>Agaricineae</taxon>
        <taxon>Bolbitiaceae</taxon>
        <taxon>Cyclocybe</taxon>
    </lineage>
</organism>
<feature type="domain" description="RRM" evidence="4">
    <location>
        <begin position="178"/>
        <end position="271"/>
    </location>
</feature>
<dbReference type="GO" id="GO:0003723">
    <property type="term" value="F:RNA binding"/>
    <property type="evidence" value="ECO:0007669"/>
    <property type="project" value="UniProtKB-UniRule"/>
</dbReference>
<feature type="domain" description="CID" evidence="5">
    <location>
        <begin position="372"/>
        <end position="517"/>
    </location>
</feature>
<feature type="region of interest" description="Disordered" evidence="3">
    <location>
        <begin position="33"/>
        <end position="61"/>
    </location>
</feature>
<dbReference type="GO" id="GO:0006396">
    <property type="term" value="P:RNA processing"/>
    <property type="evidence" value="ECO:0007669"/>
    <property type="project" value="InterPro"/>
</dbReference>
<protein>
    <recommendedName>
        <fullName evidence="8">U2 snRNP-associated SURP motif-containing protein</fullName>
    </recommendedName>
</protein>
<dbReference type="Pfam" id="PF04818">
    <property type="entry name" value="CID"/>
    <property type="match status" value="1"/>
</dbReference>
<dbReference type="GO" id="GO:0005634">
    <property type="term" value="C:nucleus"/>
    <property type="evidence" value="ECO:0007669"/>
    <property type="project" value="TreeGrafter"/>
</dbReference>
<dbReference type="PROSITE" id="PS50102">
    <property type="entry name" value="RRM"/>
    <property type="match status" value="1"/>
</dbReference>
<feature type="compositionally biased region" description="Acidic residues" evidence="3">
    <location>
        <begin position="575"/>
        <end position="608"/>
    </location>
</feature>
<dbReference type="InterPro" id="IPR000061">
    <property type="entry name" value="Surp"/>
</dbReference>
<dbReference type="AlphaFoldDB" id="A0A8S0VXZ9"/>
<dbReference type="InterPro" id="IPR008942">
    <property type="entry name" value="ENTH_VHS"/>
</dbReference>
<dbReference type="Pfam" id="PF01805">
    <property type="entry name" value="Surp"/>
    <property type="match status" value="1"/>
</dbReference>
<dbReference type="Gene3D" id="1.25.40.90">
    <property type="match status" value="1"/>
</dbReference>
<dbReference type="Gene3D" id="1.10.10.790">
    <property type="entry name" value="Surp module"/>
    <property type="match status" value="1"/>
</dbReference>
<dbReference type="InterPro" id="IPR006569">
    <property type="entry name" value="CID_dom"/>
</dbReference>
<evidence type="ECO:0000313" key="7">
    <source>
        <dbReference type="Proteomes" id="UP000467700"/>
    </source>
</evidence>
<feature type="compositionally biased region" description="Polar residues" evidence="3">
    <location>
        <begin position="553"/>
        <end position="565"/>
    </location>
</feature>
<dbReference type="SUPFAM" id="SSF109905">
    <property type="entry name" value="Surp module (SWAP domain)"/>
    <property type="match status" value="1"/>
</dbReference>
<evidence type="ECO:0000259" key="4">
    <source>
        <dbReference type="PROSITE" id="PS50102"/>
    </source>
</evidence>